<dbReference type="InterPro" id="IPR028386">
    <property type="entry name" value="CENP-C/Mif2/cnp3"/>
</dbReference>
<sequence length="574" mass="62368">MARTVRTPTSKSRNKHLSQQPYSEDRSKGRRTGQNIKEVDRDDDGFEDFAELAEANEPSAKRKKSIPTSHRTPSGPSRGQGPVDLFTEDIAGPTPSKYVAAISRTAPSSVGHIGSLSRRVEKSRLTDFDSIPSPVATSGPGPSMASGLRGAAVGTSRPRPVPRYSTVQPPSFRDIDYGDSPLRTSRVENQSSPFPTPGSSSGESNANAFDLPPEPMEAAEQSEEDTRPLKNSSNAKGKVVRKSQPKALSPVGEEEEGNVGNIDYNINDDDDDNGIEDNIEAGLNAIPDSDSEEPPANLDKPVPKATKRKKAASPTKPKAKIVKTHGRAATSESEGNVRRGTRVRIKPLEYWRGERVILGRAEDGPAHVLNPQALGGSHKRKRGTSSRRQNLLPPESGWDENTQPLGLAVKWGTQDEEERRMVYTAAMMEPEAANSTNTFSYQKIFSDDDFIAAGVLVLPVDGEKPMKGTKDNTYSWIIAPGGTFLVPRGNQYYIKNISKRETVLFFAQARRVPVVDEDDAYEETSVPPSGVARHRTTPRSSIAHGSSVTPKPSRQSTMSPVKGKATKSAARARR</sequence>
<comment type="subcellular location">
    <subcellularLocation>
        <location evidence="1">Nucleus</location>
    </subcellularLocation>
</comment>
<comment type="caution">
    <text evidence="7">The sequence shown here is derived from an EMBL/GenBank/DDBJ whole genome shotgun (WGS) entry which is preliminary data.</text>
</comment>
<proteinExistence type="inferred from homology"/>
<protein>
    <recommendedName>
        <fullName evidence="6">Mif2/CENP-C cupin domain-containing protein</fullName>
    </recommendedName>
</protein>
<evidence type="ECO:0000256" key="4">
    <source>
        <dbReference type="ARBA" id="ARBA00023242"/>
    </source>
</evidence>
<feature type="compositionally biased region" description="Basic residues" evidence="5">
    <location>
        <begin position="305"/>
        <end position="326"/>
    </location>
</feature>
<evidence type="ECO:0000259" key="6">
    <source>
        <dbReference type="Pfam" id="PF11699"/>
    </source>
</evidence>
<evidence type="ECO:0000313" key="8">
    <source>
        <dbReference type="Proteomes" id="UP000886523"/>
    </source>
</evidence>
<comment type="similarity">
    <text evidence="2">Belongs to the CENP-C/MIF2 family.</text>
</comment>
<dbReference type="PANTHER" id="PTHR16684">
    <property type="entry name" value="CENTROMERE PROTEIN C"/>
    <property type="match status" value="1"/>
</dbReference>
<evidence type="ECO:0000256" key="5">
    <source>
        <dbReference type="SAM" id="MobiDB-lite"/>
    </source>
</evidence>
<feature type="compositionally biased region" description="Polar residues" evidence="5">
    <location>
        <begin position="538"/>
        <end position="559"/>
    </location>
</feature>
<evidence type="ECO:0000256" key="1">
    <source>
        <dbReference type="ARBA" id="ARBA00004123"/>
    </source>
</evidence>
<dbReference type="Gene3D" id="2.60.120.10">
    <property type="entry name" value="Jelly Rolls"/>
    <property type="match status" value="1"/>
</dbReference>
<feature type="domain" description="Mif2/CENP-C cupin" evidence="6">
    <location>
        <begin position="474"/>
        <end position="508"/>
    </location>
</feature>
<feature type="compositionally biased region" description="Polar residues" evidence="5">
    <location>
        <begin position="66"/>
        <end position="77"/>
    </location>
</feature>
<dbReference type="GO" id="GO:0000776">
    <property type="term" value="C:kinetochore"/>
    <property type="evidence" value="ECO:0007669"/>
    <property type="project" value="InterPro"/>
</dbReference>
<feature type="compositionally biased region" description="Low complexity" evidence="5">
    <location>
        <begin position="191"/>
        <end position="204"/>
    </location>
</feature>
<evidence type="ECO:0000313" key="7">
    <source>
        <dbReference type="EMBL" id="KAF9515077.1"/>
    </source>
</evidence>
<keyword evidence="8" id="KW-1185">Reference proteome</keyword>
<feature type="region of interest" description="Disordered" evidence="5">
    <location>
        <begin position="124"/>
        <end position="338"/>
    </location>
</feature>
<evidence type="ECO:0000256" key="3">
    <source>
        <dbReference type="ARBA" id="ARBA00023125"/>
    </source>
</evidence>
<dbReference type="GO" id="GO:0051455">
    <property type="term" value="P:spindle attachment to meiosis I kinetochore"/>
    <property type="evidence" value="ECO:0007669"/>
    <property type="project" value="TreeGrafter"/>
</dbReference>
<feature type="compositionally biased region" description="Acidic residues" evidence="5">
    <location>
        <begin position="266"/>
        <end position="279"/>
    </location>
</feature>
<dbReference type="AlphaFoldDB" id="A0A9P6DV88"/>
<feature type="region of interest" description="Disordered" evidence="5">
    <location>
        <begin position="519"/>
        <end position="574"/>
    </location>
</feature>
<dbReference type="PANTHER" id="PTHR16684:SF11">
    <property type="entry name" value="CENTROMERE PROTEIN C"/>
    <property type="match status" value="1"/>
</dbReference>
<dbReference type="GO" id="GO:0005634">
    <property type="term" value="C:nucleus"/>
    <property type="evidence" value="ECO:0007669"/>
    <property type="project" value="UniProtKB-SubCell"/>
</dbReference>
<feature type="region of interest" description="Disordered" evidence="5">
    <location>
        <begin position="1"/>
        <end position="91"/>
    </location>
</feature>
<dbReference type="GO" id="GO:0051382">
    <property type="term" value="P:kinetochore assembly"/>
    <property type="evidence" value="ECO:0007669"/>
    <property type="project" value="InterPro"/>
</dbReference>
<keyword evidence="4" id="KW-0539">Nucleus</keyword>
<reference evidence="7" key="1">
    <citation type="journal article" date="2020" name="Nat. Commun.">
        <title>Large-scale genome sequencing of mycorrhizal fungi provides insights into the early evolution of symbiotic traits.</title>
        <authorList>
            <person name="Miyauchi S."/>
            <person name="Kiss E."/>
            <person name="Kuo A."/>
            <person name="Drula E."/>
            <person name="Kohler A."/>
            <person name="Sanchez-Garcia M."/>
            <person name="Morin E."/>
            <person name="Andreopoulos B."/>
            <person name="Barry K.W."/>
            <person name="Bonito G."/>
            <person name="Buee M."/>
            <person name="Carver A."/>
            <person name="Chen C."/>
            <person name="Cichocki N."/>
            <person name="Clum A."/>
            <person name="Culley D."/>
            <person name="Crous P.W."/>
            <person name="Fauchery L."/>
            <person name="Girlanda M."/>
            <person name="Hayes R.D."/>
            <person name="Keri Z."/>
            <person name="LaButti K."/>
            <person name="Lipzen A."/>
            <person name="Lombard V."/>
            <person name="Magnuson J."/>
            <person name="Maillard F."/>
            <person name="Murat C."/>
            <person name="Nolan M."/>
            <person name="Ohm R.A."/>
            <person name="Pangilinan J."/>
            <person name="Pereira M.F."/>
            <person name="Perotto S."/>
            <person name="Peter M."/>
            <person name="Pfister S."/>
            <person name="Riley R."/>
            <person name="Sitrit Y."/>
            <person name="Stielow J.B."/>
            <person name="Szollosi G."/>
            <person name="Zifcakova L."/>
            <person name="Stursova M."/>
            <person name="Spatafora J.W."/>
            <person name="Tedersoo L."/>
            <person name="Vaario L.M."/>
            <person name="Yamada A."/>
            <person name="Yan M."/>
            <person name="Wang P."/>
            <person name="Xu J."/>
            <person name="Bruns T."/>
            <person name="Baldrian P."/>
            <person name="Vilgalys R."/>
            <person name="Dunand C."/>
            <person name="Henrissat B."/>
            <person name="Grigoriev I.V."/>
            <person name="Hibbett D."/>
            <person name="Nagy L.G."/>
            <person name="Martin F.M."/>
        </authorList>
    </citation>
    <scope>NUCLEOTIDE SEQUENCE</scope>
    <source>
        <strain evidence="7">UP504</strain>
    </source>
</reference>
<gene>
    <name evidence="7" type="ORF">BS47DRAFT_1449428</name>
</gene>
<organism evidence="7 8">
    <name type="scientific">Hydnum rufescens UP504</name>
    <dbReference type="NCBI Taxonomy" id="1448309"/>
    <lineage>
        <taxon>Eukaryota</taxon>
        <taxon>Fungi</taxon>
        <taxon>Dikarya</taxon>
        <taxon>Basidiomycota</taxon>
        <taxon>Agaricomycotina</taxon>
        <taxon>Agaricomycetes</taxon>
        <taxon>Cantharellales</taxon>
        <taxon>Hydnaceae</taxon>
        <taxon>Hydnum</taxon>
    </lineage>
</organism>
<feature type="compositionally biased region" description="Acidic residues" evidence="5">
    <location>
        <begin position="41"/>
        <end position="51"/>
    </location>
</feature>
<dbReference type="Pfam" id="PF11699">
    <property type="entry name" value="CENP-C_C"/>
    <property type="match status" value="1"/>
</dbReference>
<keyword evidence="3" id="KW-0238">DNA-binding</keyword>
<evidence type="ECO:0000256" key="2">
    <source>
        <dbReference type="ARBA" id="ARBA00010291"/>
    </source>
</evidence>
<dbReference type="OrthoDB" id="1939643at2759"/>
<accession>A0A9P6DV88</accession>
<dbReference type="Proteomes" id="UP000886523">
    <property type="component" value="Unassembled WGS sequence"/>
</dbReference>
<dbReference type="EMBL" id="MU128953">
    <property type="protein sequence ID" value="KAF9515077.1"/>
    <property type="molecule type" value="Genomic_DNA"/>
</dbReference>
<dbReference type="GO" id="GO:0019237">
    <property type="term" value="F:centromeric DNA binding"/>
    <property type="evidence" value="ECO:0007669"/>
    <property type="project" value="InterPro"/>
</dbReference>
<dbReference type="InterPro" id="IPR014710">
    <property type="entry name" value="RmlC-like_jellyroll"/>
</dbReference>
<dbReference type="InterPro" id="IPR025974">
    <property type="entry name" value="Mif2/CENP-C_cupin"/>
</dbReference>
<name>A0A9P6DV88_9AGAM</name>
<feature type="compositionally biased region" description="Polar residues" evidence="5">
    <location>
        <begin position="1"/>
        <end position="22"/>
    </location>
</feature>
<dbReference type="GO" id="GO:0051315">
    <property type="term" value="P:attachment of mitotic spindle microtubules to kinetochore"/>
    <property type="evidence" value="ECO:0007669"/>
    <property type="project" value="TreeGrafter"/>
</dbReference>
<feature type="region of interest" description="Disordered" evidence="5">
    <location>
        <begin position="366"/>
        <end position="399"/>
    </location>
</feature>